<organism evidence="2 3">
    <name type="scientific">Sitophilus oryzae</name>
    <name type="common">Rice weevil</name>
    <name type="synonym">Curculio oryzae</name>
    <dbReference type="NCBI Taxonomy" id="7048"/>
    <lineage>
        <taxon>Eukaryota</taxon>
        <taxon>Metazoa</taxon>
        <taxon>Ecdysozoa</taxon>
        <taxon>Arthropoda</taxon>
        <taxon>Hexapoda</taxon>
        <taxon>Insecta</taxon>
        <taxon>Pterygota</taxon>
        <taxon>Neoptera</taxon>
        <taxon>Endopterygota</taxon>
        <taxon>Coleoptera</taxon>
        <taxon>Polyphaga</taxon>
        <taxon>Cucujiformia</taxon>
        <taxon>Curculionidae</taxon>
        <taxon>Dryophthorinae</taxon>
        <taxon>Sitophilus</taxon>
    </lineage>
</organism>
<sequence length="188" mass="21541">MDLKLLLEFVIFILSPNHIGCLSARQRDKSFHIYKLEDGCRESNGLTLPLQLKNIKIGVEDTTYKIAFNIVVNEDIYENYKLEFQLVRCKDKGSLNSCENFHKIPIPYFCKFLNNDGPWLRYVQALKPPLQCPMKKGLYTLPKGLTVDVKEIAKLRLADGSLFQIHIKSFGHTSNKLLFCAFAEGQVV</sequence>
<keyword evidence="2" id="KW-1185">Reference proteome</keyword>
<dbReference type="KEGG" id="soy:115878427"/>
<gene>
    <name evidence="3" type="primary">LOC115878427</name>
</gene>
<evidence type="ECO:0000313" key="2">
    <source>
        <dbReference type="Proteomes" id="UP000504635"/>
    </source>
</evidence>
<dbReference type="InterPro" id="IPR036846">
    <property type="entry name" value="GM2-AP_sf"/>
</dbReference>
<evidence type="ECO:0000313" key="3">
    <source>
        <dbReference type="RefSeq" id="XP_030750797.1"/>
    </source>
</evidence>
<protein>
    <submittedName>
        <fullName evidence="3">Uncharacterized protein LOC115878427</fullName>
    </submittedName>
</protein>
<dbReference type="AlphaFoldDB" id="A0A6J2XHP3"/>
<proteinExistence type="predicted"/>
<dbReference type="OrthoDB" id="7716214at2759"/>
<dbReference type="Gene3D" id="2.70.220.10">
    <property type="entry name" value="Ganglioside GM2 activator"/>
    <property type="match status" value="1"/>
</dbReference>
<dbReference type="RefSeq" id="XP_030750797.1">
    <property type="nucleotide sequence ID" value="XM_030894937.1"/>
</dbReference>
<keyword evidence="1" id="KW-0732">Signal</keyword>
<name>A0A6J2XHP3_SITOR</name>
<accession>A0A6J2XHP3</accession>
<evidence type="ECO:0000256" key="1">
    <source>
        <dbReference type="ARBA" id="ARBA00022729"/>
    </source>
</evidence>
<reference evidence="3" key="1">
    <citation type="submission" date="2025-08" db="UniProtKB">
        <authorList>
            <consortium name="RefSeq"/>
        </authorList>
    </citation>
    <scope>IDENTIFICATION</scope>
    <source>
        <tissue evidence="3">Gonads</tissue>
    </source>
</reference>
<dbReference type="InParanoid" id="A0A6J2XHP3"/>
<dbReference type="Proteomes" id="UP000504635">
    <property type="component" value="Unplaced"/>
</dbReference>
<dbReference type="GeneID" id="115878427"/>